<gene>
    <name evidence="1" type="ORF">SAMN05421659_11438</name>
</gene>
<name>A0A1I0RD44_9FIRM</name>
<dbReference type="EMBL" id="FOJI01000014">
    <property type="protein sequence ID" value="SEW38777.1"/>
    <property type="molecule type" value="Genomic_DNA"/>
</dbReference>
<dbReference type="AlphaFoldDB" id="A0A1I0RD44"/>
<dbReference type="Proteomes" id="UP000199701">
    <property type="component" value="Unassembled WGS sequence"/>
</dbReference>
<accession>A0A1I0RD44</accession>
<organism evidence="1 2">
    <name type="scientific">[Clostridium] fimetarium</name>
    <dbReference type="NCBI Taxonomy" id="99656"/>
    <lineage>
        <taxon>Bacteria</taxon>
        <taxon>Bacillati</taxon>
        <taxon>Bacillota</taxon>
        <taxon>Clostridia</taxon>
        <taxon>Lachnospirales</taxon>
        <taxon>Lachnospiraceae</taxon>
    </lineage>
</organism>
<reference evidence="1 2" key="1">
    <citation type="submission" date="2016-10" db="EMBL/GenBank/DDBJ databases">
        <authorList>
            <person name="de Groot N.N."/>
        </authorList>
    </citation>
    <scope>NUCLEOTIDE SEQUENCE [LARGE SCALE GENOMIC DNA]</scope>
    <source>
        <strain evidence="1 2">DSM 9179</strain>
    </source>
</reference>
<proteinExistence type="predicted"/>
<sequence>MASNSVSFFYKLSQVEYGLQSEYDLDGKPIKYLQLRRDVFKSIKEFVTRCSWTNSVNTKFIVGNRDIRSSKALVEAYERKFPNSKAKSAATFRVQRASISKLLFNMFGENFDYIILFESQEKLLEMQTRVDIVKSSNRNHDFLIDGVGSKINLLSCSESEDLIGLDDCKNELDFLSSYSKDYFERATQSLDINKLKYLCSVLEMDSILYNDGEQIVNQQKIEILTAFHSATKSSVDSMVKVFSKDTKIQEIEPIFEDTEISEDELFDNAN</sequence>
<dbReference type="RefSeq" id="WP_092455876.1">
    <property type="nucleotide sequence ID" value="NZ_FOJI01000014.1"/>
</dbReference>
<keyword evidence="2" id="KW-1185">Reference proteome</keyword>
<protein>
    <submittedName>
        <fullName evidence="1">Uncharacterized protein</fullName>
    </submittedName>
</protein>
<evidence type="ECO:0000313" key="2">
    <source>
        <dbReference type="Proteomes" id="UP000199701"/>
    </source>
</evidence>
<evidence type="ECO:0000313" key="1">
    <source>
        <dbReference type="EMBL" id="SEW38777.1"/>
    </source>
</evidence>